<evidence type="ECO:0000313" key="3">
    <source>
        <dbReference type="Proteomes" id="UP000679950"/>
    </source>
</evidence>
<feature type="transmembrane region" description="Helical" evidence="1">
    <location>
        <begin position="139"/>
        <end position="161"/>
    </location>
</feature>
<protein>
    <recommendedName>
        <fullName evidence="4">Zinc-finger domain-containing protein</fullName>
    </recommendedName>
</protein>
<gene>
    <name evidence="2" type="ORF">J8TS2_15820</name>
</gene>
<evidence type="ECO:0000256" key="1">
    <source>
        <dbReference type="SAM" id="Phobius"/>
    </source>
</evidence>
<proteinExistence type="predicted"/>
<name>A0ABQ4KH20_9BACI</name>
<sequence>MNEFQKIHILSRELILVFDELEQETKEVLLEHIQDCQECQRVYSDTSKAEDHPTPTREEEVGIKPLKKLVQFNRGLKWLFITIRALLLFYIIFSAIQLYNWELSANAAIDYIKSGTFLFYFPAVLFLTVFAMMFFNKRWIVISLLFDLCIILFLDTLISLFI</sequence>
<keyword evidence="1" id="KW-1133">Transmembrane helix</keyword>
<dbReference type="EMBL" id="BORB01000011">
    <property type="protein sequence ID" value="GIN57263.1"/>
    <property type="molecule type" value="Genomic_DNA"/>
</dbReference>
<keyword evidence="3" id="KW-1185">Reference proteome</keyword>
<accession>A0ABQ4KH20</accession>
<organism evidence="2 3">
    <name type="scientific">Lederbergia ruris</name>
    <dbReference type="NCBI Taxonomy" id="217495"/>
    <lineage>
        <taxon>Bacteria</taxon>
        <taxon>Bacillati</taxon>
        <taxon>Bacillota</taxon>
        <taxon>Bacilli</taxon>
        <taxon>Bacillales</taxon>
        <taxon>Bacillaceae</taxon>
        <taxon>Lederbergia</taxon>
    </lineage>
</organism>
<evidence type="ECO:0000313" key="2">
    <source>
        <dbReference type="EMBL" id="GIN57263.1"/>
    </source>
</evidence>
<reference evidence="2 3" key="1">
    <citation type="submission" date="2021-03" db="EMBL/GenBank/DDBJ databases">
        <title>Antimicrobial resistance genes in bacteria isolated from Japanese honey, and their potential for conferring macrolide and lincosamide resistance in the American foulbrood pathogen Paenibacillus larvae.</title>
        <authorList>
            <person name="Okamoto M."/>
            <person name="Kumagai M."/>
            <person name="Kanamori H."/>
            <person name="Takamatsu D."/>
        </authorList>
    </citation>
    <scope>NUCLEOTIDE SEQUENCE [LARGE SCALE GENOMIC DNA]</scope>
    <source>
        <strain evidence="2 3">J8TS2</strain>
    </source>
</reference>
<feature type="transmembrane region" description="Helical" evidence="1">
    <location>
        <begin position="78"/>
        <end position="99"/>
    </location>
</feature>
<evidence type="ECO:0008006" key="4">
    <source>
        <dbReference type="Google" id="ProtNLM"/>
    </source>
</evidence>
<keyword evidence="1" id="KW-0472">Membrane</keyword>
<feature type="transmembrane region" description="Helical" evidence="1">
    <location>
        <begin position="111"/>
        <end position="132"/>
    </location>
</feature>
<comment type="caution">
    <text evidence="2">The sequence shown here is derived from an EMBL/GenBank/DDBJ whole genome shotgun (WGS) entry which is preliminary data.</text>
</comment>
<keyword evidence="1" id="KW-0812">Transmembrane</keyword>
<dbReference type="Proteomes" id="UP000679950">
    <property type="component" value="Unassembled WGS sequence"/>
</dbReference>
<dbReference type="RefSeq" id="WP_212966036.1">
    <property type="nucleotide sequence ID" value="NZ_BORB01000011.1"/>
</dbReference>